<sequence>MKAEKWLRYHRQMLLEGWGEKGQQKLANAHVAVVGVGGLGCPIDLYLAAAGVGKITIIDADIVEETNLNRQVLHWSSDIGKPKVQSATEKLQQFNPQVTVVPIHGRLTEETVEEWLKDADIIVDALDNFPTRLVLNRYAVKTRKPLVHGAIYGWEGRATTILPYETACLACVFEEGPPPGTFPVVGTTPGLIAMVQATEVLKLILGIGQPLLNRYLIYDGLTMTFHIVKLRRRPNCPVCGTERG</sequence>
<organism evidence="2 3">
    <name type="scientific">Candidatus Fervidibacter sacchari</name>
    <dbReference type="NCBI Taxonomy" id="1448929"/>
    <lineage>
        <taxon>Bacteria</taxon>
        <taxon>Candidatus Fervidibacterota</taxon>
        <taxon>Candidatus Fervidibacter</taxon>
    </lineage>
</organism>
<dbReference type="InterPro" id="IPR045886">
    <property type="entry name" value="ThiF/MoeB/HesA"/>
</dbReference>
<dbReference type="EMBL" id="JANUCP010000003">
    <property type="protein sequence ID" value="MCS3919570.1"/>
    <property type="molecule type" value="Genomic_DNA"/>
</dbReference>
<dbReference type="InterPro" id="IPR000594">
    <property type="entry name" value="ThiF_NAD_FAD-bd"/>
</dbReference>
<keyword evidence="2" id="KW-0808">Transferase</keyword>
<dbReference type="Proteomes" id="UP001204798">
    <property type="component" value="Unassembled WGS sequence"/>
</dbReference>
<gene>
    <name evidence="2" type="ORF">M2350_001983</name>
</gene>
<evidence type="ECO:0000259" key="1">
    <source>
        <dbReference type="Pfam" id="PF00899"/>
    </source>
</evidence>
<dbReference type="CDD" id="cd00757">
    <property type="entry name" value="ThiF_MoeB_HesA_family"/>
    <property type="match status" value="1"/>
</dbReference>
<dbReference type="InterPro" id="IPR035985">
    <property type="entry name" value="Ubiquitin-activating_enz"/>
</dbReference>
<dbReference type="RefSeq" id="WP_259096118.1">
    <property type="nucleotide sequence ID" value="NZ_CP130454.1"/>
</dbReference>
<keyword evidence="3" id="KW-1185">Reference proteome</keyword>
<reference evidence="2 3" key="1">
    <citation type="submission" date="2022-08" db="EMBL/GenBank/DDBJ databases">
        <title>Bacterial and archaeal communities from various locations to study Microbial Dark Matter (Phase II).</title>
        <authorList>
            <person name="Stepanauskas R."/>
        </authorList>
    </citation>
    <scope>NUCLEOTIDE SEQUENCE [LARGE SCALE GENOMIC DNA]</scope>
    <source>
        <strain evidence="2 3">PD1</strain>
    </source>
</reference>
<dbReference type="PANTHER" id="PTHR10953:SF102">
    <property type="entry name" value="ADENYLYLTRANSFERASE AND SULFURTRANSFERASE MOCS3"/>
    <property type="match status" value="1"/>
</dbReference>
<evidence type="ECO:0000313" key="3">
    <source>
        <dbReference type="Proteomes" id="UP001204798"/>
    </source>
</evidence>
<keyword evidence="2" id="KW-0548">Nucleotidyltransferase</keyword>
<dbReference type="Gene3D" id="3.40.50.720">
    <property type="entry name" value="NAD(P)-binding Rossmann-like Domain"/>
    <property type="match status" value="1"/>
</dbReference>
<protein>
    <submittedName>
        <fullName evidence="2">Adenylyltransferase/sulfurtransferase</fullName>
    </submittedName>
</protein>
<dbReference type="SUPFAM" id="SSF69572">
    <property type="entry name" value="Activating enzymes of the ubiquitin-like proteins"/>
    <property type="match status" value="1"/>
</dbReference>
<name>A0ABT2ERP7_9BACT</name>
<dbReference type="Pfam" id="PF00899">
    <property type="entry name" value="ThiF"/>
    <property type="match status" value="1"/>
</dbReference>
<dbReference type="PANTHER" id="PTHR10953">
    <property type="entry name" value="UBIQUITIN-ACTIVATING ENZYME E1"/>
    <property type="match status" value="1"/>
</dbReference>
<proteinExistence type="predicted"/>
<feature type="domain" description="THIF-type NAD/FAD binding fold" evidence="1">
    <location>
        <begin position="9"/>
        <end position="238"/>
    </location>
</feature>
<evidence type="ECO:0000313" key="2">
    <source>
        <dbReference type="EMBL" id="MCS3919570.1"/>
    </source>
</evidence>
<comment type="caution">
    <text evidence="2">The sequence shown here is derived from an EMBL/GenBank/DDBJ whole genome shotgun (WGS) entry which is preliminary data.</text>
</comment>
<accession>A0ABT2ERP7</accession>
<dbReference type="GO" id="GO:0016779">
    <property type="term" value="F:nucleotidyltransferase activity"/>
    <property type="evidence" value="ECO:0007669"/>
    <property type="project" value="UniProtKB-KW"/>
</dbReference>